<keyword evidence="1 3" id="KW-0238">DNA-binding</keyword>
<dbReference type="PANTHER" id="PTHR30349:SF64">
    <property type="entry name" value="PROPHAGE INTEGRASE INTD-RELATED"/>
    <property type="match status" value="1"/>
</dbReference>
<gene>
    <name evidence="6" type="ORF">SAMN05421748_103205</name>
</gene>
<dbReference type="Gene3D" id="1.10.443.10">
    <property type="entry name" value="Intergrase catalytic core"/>
    <property type="match status" value="1"/>
</dbReference>
<dbReference type="AlphaFoldDB" id="A0A285H0U0"/>
<dbReference type="PROSITE" id="PS51900">
    <property type="entry name" value="CB"/>
    <property type="match status" value="1"/>
</dbReference>
<dbReference type="InterPro" id="IPR013762">
    <property type="entry name" value="Integrase-like_cat_sf"/>
</dbReference>
<name>A0A285H0U0_9ACTN</name>
<dbReference type="InterPro" id="IPR002104">
    <property type="entry name" value="Integrase_catalytic"/>
</dbReference>
<dbReference type="OrthoDB" id="1822491at2"/>
<dbReference type="SUPFAM" id="SSF56349">
    <property type="entry name" value="DNA breaking-rejoining enzymes"/>
    <property type="match status" value="1"/>
</dbReference>
<reference evidence="7" key="1">
    <citation type="submission" date="2017-09" db="EMBL/GenBank/DDBJ databases">
        <authorList>
            <person name="Varghese N."/>
            <person name="Submissions S."/>
        </authorList>
    </citation>
    <scope>NUCLEOTIDE SEQUENCE [LARGE SCALE GENOMIC DNA]</scope>
    <source>
        <strain evidence="7">CGMCC 4.6857</strain>
    </source>
</reference>
<feature type="domain" description="Core-binding (CB)" evidence="5">
    <location>
        <begin position="2"/>
        <end position="80"/>
    </location>
</feature>
<dbReference type="Pfam" id="PF00589">
    <property type="entry name" value="Phage_integrase"/>
    <property type="match status" value="1"/>
</dbReference>
<dbReference type="InterPro" id="IPR044068">
    <property type="entry name" value="CB"/>
</dbReference>
<dbReference type="GO" id="GO:0015074">
    <property type="term" value="P:DNA integration"/>
    <property type="evidence" value="ECO:0007669"/>
    <property type="project" value="InterPro"/>
</dbReference>
<dbReference type="PROSITE" id="PS51898">
    <property type="entry name" value="TYR_RECOMBINASE"/>
    <property type="match status" value="1"/>
</dbReference>
<evidence type="ECO:0000256" key="2">
    <source>
        <dbReference type="ARBA" id="ARBA00023172"/>
    </source>
</evidence>
<evidence type="ECO:0000256" key="1">
    <source>
        <dbReference type="ARBA" id="ARBA00023125"/>
    </source>
</evidence>
<evidence type="ECO:0000259" key="5">
    <source>
        <dbReference type="PROSITE" id="PS51900"/>
    </source>
</evidence>
<dbReference type="EMBL" id="OBDY01000003">
    <property type="protein sequence ID" value="SNY29184.1"/>
    <property type="molecule type" value="Genomic_DNA"/>
</dbReference>
<keyword evidence="7" id="KW-1185">Reference proteome</keyword>
<dbReference type="InterPro" id="IPR050090">
    <property type="entry name" value="Tyrosine_recombinase_XerCD"/>
</dbReference>
<dbReference type="GO" id="GO:0006310">
    <property type="term" value="P:DNA recombination"/>
    <property type="evidence" value="ECO:0007669"/>
    <property type="project" value="UniProtKB-KW"/>
</dbReference>
<organism evidence="6 7">
    <name type="scientific">Paractinoplanes atraurantiacus</name>
    <dbReference type="NCBI Taxonomy" id="1036182"/>
    <lineage>
        <taxon>Bacteria</taxon>
        <taxon>Bacillati</taxon>
        <taxon>Actinomycetota</taxon>
        <taxon>Actinomycetes</taxon>
        <taxon>Micromonosporales</taxon>
        <taxon>Micromonosporaceae</taxon>
        <taxon>Paractinoplanes</taxon>
    </lineage>
</organism>
<protein>
    <submittedName>
        <fullName evidence="6">Integrase/recombinase XerC</fullName>
    </submittedName>
</protein>
<accession>A0A285H0U0</accession>
<proteinExistence type="predicted"/>
<sequence>MSDNQDMIDEYLEHLRRAGKQDSTLDSRRDLLTRLDREMEYGIGQVTEDELKAWLYRDEWSQNTKFAYYSGLKDFYGWAADPRDPWITANPMVNLEPVSAVKGVARPCTDEQLRIILTRAREPYRTWATIAAYQGLRCIEISRLDREHVTEKQLFVVKGKGGKPRVHDTDEAVWAILKDRPAGPIARHQQRGDRVSAQYVSSMASTYFRRQLGVPVSMHQLRHWLGVNAQARYKDIAVTKAMLGHSSLTSTQIYVDASDEQQRAARATLPRFAE</sequence>
<evidence type="ECO:0000256" key="3">
    <source>
        <dbReference type="PROSITE-ProRule" id="PRU01248"/>
    </source>
</evidence>
<dbReference type="InterPro" id="IPR011010">
    <property type="entry name" value="DNA_brk_join_enz"/>
</dbReference>
<dbReference type="CDD" id="cd00397">
    <property type="entry name" value="DNA_BRE_C"/>
    <property type="match status" value="1"/>
</dbReference>
<dbReference type="RefSeq" id="WP_097319424.1">
    <property type="nucleotide sequence ID" value="NZ_OBDY01000003.1"/>
</dbReference>
<evidence type="ECO:0000313" key="6">
    <source>
        <dbReference type="EMBL" id="SNY29184.1"/>
    </source>
</evidence>
<feature type="domain" description="Tyr recombinase" evidence="4">
    <location>
        <begin position="103"/>
        <end position="267"/>
    </location>
</feature>
<dbReference type="GO" id="GO:0003677">
    <property type="term" value="F:DNA binding"/>
    <property type="evidence" value="ECO:0007669"/>
    <property type="project" value="UniProtKB-UniRule"/>
</dbReference>
<evidence type="ECO:0000259" key="4">
    <source>
        <dbReference type="PROSITE" id="PS51898"/>
    </source>
</evidence>
<keyword evidence="2" id="KW-0233">DNA recombination</keyword>
<dbReference type="PANTHER" id="PTHR30349">
    <property type="entry name" value="PHAGE INTEGRASE-RELATED"/>
    <property type="match status" value="1"/>
</dbReference>
<dbReference type="Proteomes" id="UP000219612">
    <property type="component" value="Unassembled WGS sequence"/>
</dbReference>
<evidence type="ECO:0000313" key="7">
    <source>
        <dbReference type="Proteomes" id="UP000219612"/>
    </source>
</evidence>